<dbReference type="AlphaFoldDB" id="A0A378JL54"/>
<gene>
    <name evidence="2" type="ORF">NCTC13316_00928</name>
</gene>
<feature type="chain" id="PRO_5016764269" evidence="1">
    <location>
        <begin position="23"/>
        <end position="130"/>
    </location>
</feature>
<proteinExistence type="predicted"/>
<accession>A0A378JL54</accession>
<evidence type="ECO:0000256" key="1">
    <source>
        <dbReference type="SAM" id="SignalP"/>
    </source>
</evidence>
<keyword evidence="1" id="KW-0732">Signal</keyword>
<feature type="signal peptide" evidence="1">
    <location>
        <begin position="1"/>
        <end position="22"/>
    </location>
</feature>
<name>A0A378JL54_9GAMM</name>
<protein>
    <submittedName>
        <fullName evidence="2">Neurogenic locus notch like protein</fullName>
    </submittedName>
</protein>
<evidence type="ECO:0000313" key="3">
    <source>
        <dbReference type="Proteomes" id="UP000254794"/>
    </source>
</evidence>
<dbReference type="EMBL" id="UGOD01000001">
    <property type="protein sequence ID" value="STX50840.1"/>
    <property type="molecule type" value="Genomic_DNA"/>
</dbReference>
<keyword evidence="3" id="KW-1185">Reference proteome</keyword>
<evidence type="ECO:0000313" key="2">
    <source>
        <dbReference type="EMBL" id="STX50840.1"/>
    </source>
</evidence>
<reference evidence="2 3" key="1">
    <citation type="submission" date="2018-06" db="EMBL/GenBank/DDBJ databases">
        <authorList>
            <consortium name="Pathogen Informatics"/>
            <person name="Doyle S."/>
        </authorList>
    </citation>
    <scope>NUCLEOTIDE SEQUENCE [LARGE SCALE GENOMIC DNA]</scope>
    <source>
        <strain evidence="2 3">NCTC13316</strain>
    </source>
</reference>
<sequence length="130" mass="13789">MQFIARVFAVWVFAICFTQAYAGRCGDCQGDDCPKHCPGQCCEKMGGVSYCDSSAGRLVCKNGYYSSCYCTRHAIMDLQNVQGCCLWQGGVLTVDEGGLVICNNGGISELCSAHGNAGANNCNINGTFSP</sequence>
<organism evidence="2 3">
    <name type="scientific">Legionella busanensis</name>
    <dbReference type="NCBI Taxonomy" id="190655"/>
    <lineage>
        <taxon>Bacteria</taxon>
        <taxon>Pseudomonadati</taxon>
        <taxon>Pseudomonadota</taxon>
        <taxon>Gammaproteobacteria</taxon>
        <taxon>Legionellales</taxon>
        <taxon>Legionellaceae</taxon>
        <taxon>Legionella</taxon>
    </lineage>
</organism>
<dbReference type="OrthoDB" id="5645084at2"/>
<dbReference type="RefSeq" id="WP_115330518.1">
    <property type="nucleotide sequence ID" value="NZ_CAAAHP010000007.1"/>
</dbReference>
<dbReference type="Proteomes" id="UP000254794">
    <property type="component" value="Unassembled WGS sequence"/>
</dbReference>